<dbReference type="AlphaFoldDB" id="A0A2D4MZ48"/>
<reference evidence="1" key="2">
    <citation type="submission" date="2017-11" db="EMBL/GenBank/DDBJ databases">
        <title>Coralsnake Venomics: Analyses of Venom Gland Transcriptomes and Proteomes of Six Brazilian Taxa.</title>
        <authorList>
            <person name="Aird S.D."/>
            <person name="Jorge da Silva N."/>
            <person name="Qiu L."/>
            <person name="Villar-Briones A."/>
            <person name="Aparecida-Saddi V."/>
            <person name="Campos-Telles M.P."/>
            <person name="Grau M."/>
            <person name="Mikheyev A.S."/>
        </authorList>
    </citation>
    <scope>NUCLEOTIDE SEQUENCE</scope>
    <source>
        <tissue evidence="1">Venom_gland</tissue>
    </source>
</reference>
<organism evidence="1">
    <name type="scientific">Micrurus spixii</name>
    <name type="common">Amazon coral snake</name>
    <dbReference type="NCBI Taxonomy" id="129469"/>
    <lineage>
        <taxon>Eukaryota</taxon>
        <taxon>Metazoa</taxon>
        <taxon>Chordata</taxon>
        <taxon>Craniata</taxon>
        <taxon>Vertebrata</taxon>
        <taxon>Euteleostomi</taxon>
        <taxon>Lepidosauria</taxon>
        <taxon>Squamata</taxon>
        <taxon>Bifurcata</taxon>
        <taxon>Unidentata</taxon>
        <taxon>Episquamata</taxon>
        <taxon>Toxicofera</taxon>
        <taxon>Serpentes</taxon>
        <taxon>Colubroidea</taxon>
        <taxon>Elapidae</taxon>
        <taxon>Elapinae</taxon>
        <taxon>Micrurus</taxon>
    </lineage>
</organism>
<accession>A0A2D4MZ48</accession>
<reference evidence="1" key="1">
    <citation type="submission" date="2017-07" db="EMBL/GenBank/DDBJ databases">
        <authorList>
            <person name="Mikheyev A."/>
            <person name="Grau M."/>
        </authorList>
    </citation>
    <scope>NUCLEOTIDE SEQUENCE</scope>
    <source>
        <tissue evidence="1">Venom_gland</tissue>
    </source>
</reference>
<protein>
    <submittedName>
        <fullName evidence="1">Uncharacterized protein</fullName>
    </submittedName>
</protein>
<proteinExistence type="predicted"/>
<sequence length="105" mass="12589">MTLTHTNKSIFFKLTNSTFELQFFFQEPKLCFFLSPGTIFPKYLSIYRQLLDICEPHLDTCSTIKQINHFVWSNVSRCLQSLNRRHLTLSRNYGWCQIWTKQMIC</sequence>
<dbReference type="EMBL" id="IACM01128110">
    <property type="protein sequence ID" value="LAB38036.1"/>
    <property type="molecule type" value="Transcribed_RNA"/>
</dbReference>
<evidence type="ECO:0000313" key="1">
    <source>
        <dbReference type="EMBL" id="LAB38036.1"/>
    </source>
</evidence>
<name>A0A2D4MZ48_9SAUR</name>